<dbReference type="Proteomes" id="UP000593802">
    <property type="component" value="Chromosome"/>
</dbReference>
<keyword evidence="2" id="KW-1185">Reference proteome</keyword>
<dbReference type="KEGG" id="eff:skT53_20120"/>
<dbReference type="AlphaFoldDB" id="A0A7I8DAL3"/>
<evidence type="ECO:0000313" key="1">
    <source>
        <dbReference type="EMBL" id="BCJ87027.1"/>
    </source>
</evidence>
<gene>
    <name evidence="1" type="ORF">skT53_20120</name>
</gene>
<name>A0A7I8DAL3_9BACL</name>
<dbReference type="RefSeq" id="WP_200756623.1">
    <property type="nucleotide sequence ID" value="NZ_AP023366.1"/>
</dbReference>
<protein>
    <recommendedName>
        <fullName evidence="3">Group-specific protein</fullName>
    </recommendedName>
</protein>
<organism evidence="1 2">
    <name type="scientific">Effusibacillus dendaii</name>
    <dbReference type="NCBI Taxonomy" id="2743772"/>
    <lineage>
        <taxon>Bacteria</taxon>
        <taxon>Bacillati</taxon>
        <taxon>Bacillota</taxon>
        <taxon>Bacilli</taxon>
        <taxon>Bacillales</taxon>
        <taxon>Alicyclobacillaceae</taxon>
        <taxon>Effusibacillus</taxon>
    </lineage>
</organism>
<sequence length="181" mass="20745">MFDPTVFDNLKVVMEGGLYDLERQGRLQIVGRQDLLDLATMSRTFSLTFQLTEDDESQATVALSSSLTDFAVELARLRLVEPSPPGCKLQIRYQFENWTGAASRSEYIAGLLRQWWTDEIAVEHLVQSVYRDVDTEHQMQSRYMIVLTFDRKIDEDNMADMQPLLESALASLQELTGYIKP</sequence>
<accession>A0A7I8DAL3</accession>
<dbReference type="EMBL" id="AP023366">
    <property type="protein sequence ID" value="BCJ87027.1"/>
    <property type="molecule type" value="Genomic_DNA"/>
</dbReference>
<proteinExistence type="predicted"/>
<evidence type="ECO:0008006" key="3">
    <source>
        <dbReference type="Google" id="ProtNLM"/>
    </source>
</evidence>
<reference evidence="1 2" key="1">
    <citation type="submission" date="2020-08" db="EMBL/GenBank/DDBJ databases">
        <title>Complete Genome Sequence of Effusibacillus dendaii Strain skT53, Isolated from Farmland soil.</title>
        <authorList>
            <person name="Konishi T."/>
            <person name="Kawasaki H."/>
        </authorList>
    </citation>
    <scope>NUCLEOTIDE SEQUENCE [LARGE SCALE GENOMIC DNA]</scope>
    <source>
        <strain evidence="2">skT53</strain>
    </source>
</reference>
<evidence type="ECO:0000313" key="2">
    <source>
        <dbReference type="Proteomes" id="UP000593802"/>
    </source>
</evidence>